<proteinExistence type="predicted"/>
<accession>A0A6N4XCG0</accession>
<dbReference type="Proteomes" id="UP000445144">
    <property type="component" value="Unassembled WGS sequence"/>
</dbReference>
<evidence type="ECO:0000313" key="2">
    <source>
        <dbReference type="Proteomes" id="UP000445144"/>
    </source>
</evidence>
<dbReference type="EMBL" id="CACVBR010000055">
    <property type="protein sequence ID" value="CAA7197439.1"/>
    <property type="molecule type" value="Genomic_DNA"/>
</dbReference>
<reference evidence="1 2" key="1">
    <citation type="submission" date="2020-01" db="EMBL/GenBank/DDBJ databases">
        <authorList>
            <person name="Rodrigo-Torres L."/>
            <person name="Arahal R. D."/>
            <person name="Lucena T."/>
        </authorList>
    </citation>
    <scope>NUCLEOTIDE SEQUENCE [LARGE SCALE GENOMIC DNA]</scope>
    <source>
        <strain evidence="1 2">CECT 9293</strain>
    </source>
</reference>
<sequence>MENTEKQLKEKKIFEELIFSISELENSYKKTKDKEAKLSMKKVLKSLNNINENLDIISDYKIDADTIKALRTIFSNGMSLDTLDILDKFRSSN</sequence>
<gene>
    <name evidence="1" type="ORF">CHRY9293_03498</name>
</gene>
<dbReference type="RefSeq" id="WP_162034106.1">
    <property type="nucleotide sequence ID" value="NZ_CACVBR010000055.1"/>
</dbReference>
<organism evidence="1 2">
    <name type="scientific">Chryseobacterium potabilaquae</name>
    <dbReference type="NCBI Taxonomy" id="2675057"/>
    <lineage>
        <taxon>Bacteria</taxon>
        <taxon>Pseudomonadati</taxon>
        <taxon>Bacteroidota</taxon>
        <taxon>Flavobacteriia</taxon>
        <taxon>Flavobacteriales</taxon>
        <taxon>Weeksellaceae</taxon>
        <taxon>Chryseobacterium group</taxon>
        <taxon>Chryseobacterium</taxon>
    </lineage>
</organism>
<name>A0A6N4XCG0_9FLAO</name>
<keyword evidence="2" id="KW-1185">Reference proteome</keyword>
<evidence type="ECO:0000313" key="1">
    <source>
        <dbReference type="EMBL" id="CAA7197439.1"/>
    </source>
</evidence>
<dbReference type="AlphaFoldDB" id="A0A6N4XCG0"/>
<protein>
    <submittedName>
        <fullName evidence="1">Uncharacterized protein</fullName>
    </submittedName>
</protein>